<protein>
    <submittedName>
        <fullName evidence="3">MLP-like protein 43</fullName>
    </submittedName>
</protein>
<dbReference type="PANTHER" id="PTHR31907">
    <property type="entry name" value="MLP-LIKE PROTEIN 423"/>
    <property type="match status" value="1"/>
</dbReference>
<dbReference type="RefSeq" id="XP_021293107.1">
    <property type="nucleotide sequence ID" value="XM_021437432.1"/>
</dbReference>
<dbReference type="Gene3D" id="3.30.530.20">
    <property type="match status" value="1"/>
</dbReference>
<gene>
    <name evidence="3" type="primary">LOC110423262</name>
</gene>
<evidence type="ECO:0000313" key="3">
    <source>
        <dbReference type="RefSeq" id="XP_021293107.1"/>
    </source>
</evidence>
<dbReference type="Proteomes" id="UP000504621">
    <property type="component" value="Unplaced"/>
</dbReference>
<dbReference type="InterPro" id="IPR023393">
    <property type="entry name" value="START-like_dom_sf"/>
</dbReference>
<dbReference type="InterPro" id="IPR051761">
    <property type="entry name" value="MLP-like_ligand-binding"/>
</dbReference>
<sequence length="175" mass="19538">MMWQIMTGSYYRVSPDQGETMSSSLTGKLEAYVEVKASAEMFMDMLCNRPHHVSNACSDKVQACDLHAGDWGKEGSIICWSYVHDGEAKIGKEIIESIDPKNHSITLRLIEGDLLKEYKSFVVKVQATPSPKGEGCVAHWVTEYEKLNEDVAHPETLMELLAGICKDMDTHLTQA</sequence>
<reference evidence="3" key="1">
    <citation type="submission" date="2025-08" db="UniProtKB">
        <authorList>
            <consortium name="RefSeq"/>
        </authorList>
    </citation>
    <scope>IDENTIFICATION</scope>
    <source>
        <tissue evidence="3">Leaf</tissue>
    </source>
</reference>
<dbReference type="GeneID" id="110423262"/>
<dbReference type="AlphaFoldDB" id="A0A6J1B1A9"/>
<dbReference type="GO" id="GO:0006952">
    <property type="term" value="P:defense response"/>
    <property type="evidence" value="ECO:0007669"/>
    <property type="project" value="InterPro"/>
</dbReference>
<proteinExistence type="predicted"/>
<dbReference type="InterPro" id="IPR000916">
    <property type="entry name" value="Bet_v_I/MLP"/>
</dbReference>
<dbReference type="Pfam" id="PF00407">
    <property type="entry name" value="Bet_v_1"/>
    <property type="match status" value="1"/>
</dbReference>
<feature type="domain" description="Bet v I/Major latex protein" evidence="1">
    <location>
        <begin position="24"/>
        <end position="175"/>
    </location>
</feature>
<dbReference type="SMART" id="SM01037">
    <property type="entry name" value="Bet_v_1"/>
    <property type="match status" value="1"/>
</dbReference>
<evidence type="ECO:0000313" key="2">
    <source>
        <dbReference type="Proteomes" id="UP000504621"/>
    </source>
</evidence>
<evidence type="ECO:0000259" key="1">
    <source>
        <dbReference type="SMART" id="SM01037"/>
    </source>
</evidence>
<name>A0A6J1B1A9_9ROSI</name>
<dbReference type="OrthoDB" id="1858121at2759"/>
<keyword evidence="2" id="KW-1185">Reference proteome</keyword>
<accession>A0A6J1B1A9</accession>
<dbReference type="SUPFAM" id="SSF55961">
    <property type="entry name" value="Bet v1-like"/>
    <property type="match status" value="1"/>
</dbReference>
<dbReference type="CDD" id="cd07816">
    <property type="entry name" value="Bet_v1-like"/>
    <property type="match status" value="1"/>
</dbReference>
<organism evidence="2 3">
    <name type="scientific">Herrania umbratica</name>
    <dbReference type="NCBI Taxonomy" id="108875"/>
    <lineage>
        <taxon>Eukaryota</taxon>
        <taxon>Viridiplantae</taxon>
        <taxon>Streptophyta</taxon>
        <taxon>Embryophyta</taxon>
        <taxon>Tracheophyta</taxon>
        <taxon>Spermatophyta</taxon>
        <taxon>Magnoliopsida</taxon>
        <taxon>eudicotyledons</taxon>
        <taxon>Gunneridae</taxon>
        <taxon>Pentapetalae</taxon>
        <taxon>rosids</taxon>
        <taxon>malvids</taxon>
        <taxon>Malvales</taxon>
        <taxon>Malvaceae</taxon>
        <taxon>Byttnerioideae</taxon>
        <taxon>Herrania</taxon>
    </lineage>
</organism>